<gene>
    <name evidence="7" type="ORF">JHD44_11870</name>
</gene>
<dbReference type="EMBL" id="JAEMUH010000010">
    <property type="protein sequence ID" value="MBJ7551381.1"/>
    <property type="molecule type" value="Genomic_DNA"/>
</dbReference>
<keyword evidence="4" id="KW-0449">Lipoprotein</keyword>
<feature type="signal peptide" evidence="5">
    <location>
        <begin position="1"/>
        <end position="20"/>
    </location>
</feature>
<dbReference type="Proteomes" id="UP000598488">
    <property type="component" value="Unassembled WGS sequence"/>
</dbReference>
<sequence length="99" mass="11177">MKQHWVCVILLNLLTTYSFAEDPKGLLNYHCQGLNVAVGFEQDKARVVINHYAYILERSYSASGSLYLGDVLSFWDKGQKATLIYSGDRSITCKLLANK</sequence>
<dbReference type="SUPFAM" id="SSF141488">
    <property type="entry name" value="YdhA-like"/>
    <property type="match status" value="1"/>
</dbReference>
<protein>
    <submittedName>
        <fullName evidence="7">MliC family protein</fullName>
    </submittedName>
</protein>
<keyword evidence="3" id="KW-0564">Palmitate</keyword>
<keyword evidence="8" id="KW-1185">Reference proteome</keyword>
<keyword evidence="1 5" id="KW-0732">Signal</keyword>
<dbReference type="Gene3D" id="2.40.128.200">
    <property type="match status" value="1"/>
</dbReference>
<evidence type="ECO:0000256" key="2">
    <source>
        <dbReference type="ARBA" id="ARBA00023136"/>
    </source>
</evidence>
<comment type="caution">
    <text evidence="7">The sequence shown here is derived from an EMBL/GenBank/DDBJ whole genome shotgun (WGS) entry which is preliminary data.</text>
</comment>
<name>A0ABS0ZCK1_9GAMM</name>
<dbReference type="RefSeq" id="WP_199462957.1">
    <property type="nucleotide sequence ID" value="NZ_JAEMUH010000010.1"/>
</dbReference>
<evidence type="ECO:0000256" key="3">
    <source>
        <dbReference type="ARBA" id="ARBA00023139"/>
    </source>
</evidence>
<evidence type="ECO:0000256" key="1">
    <source>
        <dbReference type="ARBA" id="ARBA00022729"/>
    </source>
</evidence>
<accession>A0ABS0ZCK1</accession>
<proteinExistence type="predicted"/>
<organism evidence="7 8">
    <name type="scientific">Marinomonas ostreistagni</name>
    <dbReference type="NCBI Taxonomy" id="359209"/>
    <lineage>
        <taxon>Bacteria</taxon>
        <taxon>Pseudomonadati</taxon>
        <taxon>Pseudomonadota</taxon>
        <taxon>Gammaproteobacteria</taxon>
        <taxon>Oceanospirillales</taxon>
        <taxon>Oceanospirillaceae</taxon>
        <taxon>Marinomonas</taxon>
    </lineage>
</organism>
<evidence type="ECO:0000256" key="4">
    <source>
        <dbReference type="ARBA" id="ARBA00023288"/>
    </source>
</evidence>
<evidence type="ECO:0000259" key="6">
    <source>
        <dbReference type="Pfam" id="PF09864"/>
    </source>
</evidence>
<evidence type="ECO:0000313" key="7">
    <source>
        <dbReference type="EMBL" id="MBJ7551381.1"/>
    </source>
</evidence>
<dbReference type="InterPro" id="IPR018660">
    <property type="entry name" value="MliC"/>
</dbReference>
<reference evidence="7 8" key="1">
    <citation type="submission" date="2020-12" db="EMBL/GenBank/DDBJ databases">
        <title>Comparative genome analysis of fungal antagonists Marinomonas ostreistagni 398 and M. spartinae 468.</title>
        <authorList>
            <person name="Fields J.L."/>
            <person name="Mavrodi O.V."/>
            <person name="Biber P.D."/>
            <person name="Indest K.J."/>
            <person name="Mavrodi D.V."/>
        </authorList>
    </citation>
    <scope>NUCLEOTIDE SEQUENCE [LARGE SCALE GENOMIC DNA]</scope>
    <source>
        <strain evidence="7 8">USM7</strain>
    </source>
</reference>
<dbReference type="InterPro" id="IPR036328">
    <property type="entry name" value="MliC_sf"/>
</dbReference>
<feature type="chain" id="PRO_5045092641" evidence="5">
    <location>
        <begin position="21"/>
        <end position="99"/>
    </location>
</feature>
<keyword evidence="2" id="KW-0472">Membrane</keyword>
<feature type="domain" description="C-type lysozyme inhibitor" evidence="6">
    <location>
        <begin position="29"/>
        <end position="87"/>
    </location>
</feature>
<evidence type="ECO:0000313" key="8">
    <source>
        <dbReference type="Proteomes" id="UP000598488"/>
    </source>
</evidence>
<dbReference type="Pfam" id="PF09864">
    <property type="entry name" value="MliC"/>
    <property type="match status" value="1"/>
</dbReference>
<evidence type="ECO:0000256" key="5">
    <source>
        <dbReference type="SAM" id="SignalP"/>
    </source>
</evidence>